<dbReference type="AlphaFoldDB" id="X1RQV5"/>
<proteinExistence type="predicted"/>
<gene>
    <name evidence="1" type="ORF">S12H4_14588</name>
</gene>
<comment type="caution">
    <text evidence="1">The sequence shown here is derived from an EMBL/GenBank/DDBJ whole genome shotgun (WGS) entry which is preliminary data.</text>
</comment>
<accession>X1RQV5</accession>
<reference evidence="1" key="1">
    <citation type="journal article" date="2014" name="Front. Microbiol.">
        <title>High frequency of phylogenetically diverse reductive dehalogenase-homologous genes in deep subseafloor sedimentary metagenomes.</title>
        <authorList>
            <person name="Kawai M."/>
            <person name="Futagami T."/>
            <person name="Toyoda A."/>
            <person name="Takaki Y."/>
            <person name="Nishi S."/>
            <person name="Hori S."/>
            <person name="Arai W."/>
            <person name="Tsubouchi T."/>
            <person name="Morono Y."/>
            <person name="Uchiyama I."/>
            <person name="Ito T."/>
            <person name="Fujiyama A."/>
            <person name="Inagaki F."/>
            <person name="Takami H."/>
        </authorList>
    </citation>
    <scope>NUCLEOTIDE SEQUENCE</scope>
    <source>
        <strain evidence="1">Expedition CK06-06</strain>
    </source>
</reference>
<dbReference type="EMBL" id="BARW01006959">
    <property type="protein sequence ID" value="GAI83018.1"/>
    <property type="molecule type" value="Genomic_DNA"/>
</dbReference>
<evidence type="ECO:0000313" key="1">
    <source>
        <dbReference type="EMBL" id="GAI83018.1"/>
    </source>
</evidence>
<organism evidence="1">
    <name type="scientific">marine sediment metagenome</name>
    <dbReference type="NCBI Taxonomy" id="412755"/>
    <lineage>
        <taxon>unclassified sequences</taxon>
        <taxon>metagenomes</taxon>
        <taxon>ecological metagenomes</taxon>
    </lineage>
</organism>
<feature type="non-terminal residue" evidence="1">
    <location>
        <position position="91"/>
    </location>
</feature>
<sequence>MKNEFVLRGKTASGKTEILNFGGHKDGYAYRLIEFSLYPTGNIGGIHYELVGSVTAGKTAVSPIDPDFSNPGLIAVAHVKENHDPAYAGWS</sequence>
<name>X1RQV5_9ZZZZ</name>
<protein>
    <submittedName>
        <fullName evidence="1">Uncharacterized protein</fullName>
    </submittedName>
</protein>